<name>A0A1H9DVP0_9PSEU</name>
<gene>
    <name evidence="2" type="ORF">SAMN04488000_10247</name>
</gene>
<dbReference type="STRING" id="65499.SAMN04488000_10247"/>
<dbReference type="RefSeq" id="WP_089910694.1">
    <property type="nucleotide sequence ID" value="NZ_FOFV01000002.1"/>
</dbReference>
<dbReference type="Proteomes" id="UP000199503">
    <property type="component" value="Unassembled WGS sequence"/>
</dbReference>
<evidence type="ECO:0000313" key="3">
    <source>
        <dbReference type="Proteomes" id="UP000199503"/>
    </source>
</evidence>
<evidence type="ECO:0000256" key="1">
    <source>
        <dbReference type="SAM" id="MobiDB-lite"/>
    </source>
</evidence>
<dbReference type="AlphaFoldDB" id="A0A1H9DVP0"/>
<feature type="region of interest" description="Disordered" evidence="1">
    <location>
        <begin position="1"/>
        <end position="81"/>
    </location>
</feature>
<protein>
    <submittedName>
        <fullName evidence="2">Uncharacterized protein</fullName>
    </submittedName>
</protein>
<accession>A0A1H9DVP0</accession>
<proteinExistence type="predicted"/>
<sequence>MAQAFGTSAGRGGHSACGSPPGAHHPATHGSRTAYDSPPGGHHPATLGSRATYDSPPAAHHPAARLPAVPLSTTEEVACAA</sequence>
<feature type="compositionally biased region" description="Low complexity" evidence="1">
    <location>
        <begin position="56"/>
        <end position="71"/>
    </location>
</feature>
<reference evidence="3" key="1">
    <citation type="submission" date="2016-10" db="EMBL/GenBank/DDBJ databases">
        <authorList>
            <person name="Varghese N."/>
            <person name="Submissions S."/>
        </authorList>
    </citation>
    <scope>NUCLEOTIDE SEQUENCE [LARGE SCALE GENOMIC DNA]</scope>
    <source>
        <strain evidence="3">DSM 44437</strain>
    </source>
</reference>
<evidence type="ECO:0000313" key="2">
    <source>
        <dbReference type="EMBL" id="SEQ16933.1"/>
    </source>
</evidence>
<organism evidence="2 3">
    <name type="scientific">Lentzea albida</name>
    <dbReference type="NCBI Taxonomy" id="65499"/>
    <lineage>
        <taxon>Bacteria</taxon>
        <taxon>Bacillati</taxon>
        <taxon>Actinomycetota</taxon>
        <taxon>Actinomycetes</taxon>
        <taxon>Pseudonocardiales</taxon>
        <taxon>Pseudonocardiaceae</taxon>
        <taxon>Lentzea</taxon>
    </lineage>
</organism>
<keyword evidence="3" id="KW-1185">Reference proteome</keyword>
<dbReference type="EMBL" id="FOFV01000002">
    <property type="protein sequence ID" value="SEQ16933.1"/>
    <property type="molecule type" value="Genomic_DNA"/>
</dbReference>